<evidence type="ECO:0000313" key="4">
    <source>
        <dbReference type="Proteomes" id="UP000613743"/>
    </source>
</evidence>
<evidence type="ECO:0000313" key="3">
    <source>
        <dbReference type="EMBL" id="GGI73299.1"/>
    </source>
</evidence>
<dbReference type="PANTHER" id="PTHR30327">
    <property type="entry name" value="UNCHARACTERIZED PROTEIN YQGE"/>
    <property type="match status" value="1"/>
</dbReference>
<reference evidence="3" key="2">
    <citation type="submission" date="2020-09" db="EMBL/GenBank/DDBJ databases">
        <authorList>
            <person name="Sun Q."/>
            <person name="Ohkuma M."/>
        </authorList>
    </citation>
    <scope>NUCLEOTIDE SEQUENCE</scope>
    <source>
        <strain evidence="3">JCM 30804</strain>
    </source>
</reference>
<dbReference type="GO" id="GO:0005829">
    <property type="term" value="C:cytosol"/>
    <property type="evidence" value="ECO:0007669"/>
    <property type="project" value="TreeGrafter"/>
</dbReference>
<evidence type="ECO:0000256" key="1">
    <source>
        <dbReference type="ARBA" id="ARBA00009600"/>
    </source>
</evidence>
<dbReference type="AlphaFoldDB" id="A0A917JMD6"/>
<organism evidence="3 4">
    <name type="scientific">Shewanella gelidii</name>
    <dbReference type="NCBI Taxonomy" id="1642821"/>
    <lineage>
        <taxon>Bacteria</taxon>
        <taxon>Pseudomonadati</taxon>
        <taxon>Pseudomonadota</taxon>
        <taxon>Gammaproteobacteria</taxon>
        <taxon>Alteromonadales</taxon>
        <taxon>Shewanellaceae</taxon>
        <taxon>Shewanella</taxon>
    </lineage>
</organism>
<keyword evidence="4" id="KW-1185">Reference proteome</keyword>
<evidence type="ECO:0000256" key="2">
    <source>
        <dbReference type="HAMAP-Rule" id="MF_00758"/>
    </source>
</evidence>
<dbReference type="Pfam" id="PF02622">
    <property type="entry name" value="DUF179"/>
    <property type="match status" value="1"/>
</dbReference>
<comment type="similarity">
    <text evidence="1 2">Belongs to the UPF0301 (AlgH) family.</text>
</comment>
<gene>
    <name evidence="3" type="ORF">GCM10009332_08520</name>
</gene>
<dbReference type="Gene3D" id="3.40.1740.10">
    <property type="entry name" value="VC0467-like"/>
    <property type="match status" value="1"/>
</dbReference>
<dbReference type="HAMAP" id="MF_00758">
    <property type="entry name" value="UPF0301"/>
    <property type="match status" value="1"/>
</dbReference>
<dbReference type="RefSeq" id="WP_188918211.1">
    <property type="nucleotide sequence ID" value="NZ_BMPZ01000002.1"/>
</dbReference>
<dbReference type="InterPro" id="IPR003774">
    <property type="entry name" value="AlgH-like"/>
</dbReference>
<dbReference type="Proteomes" id="UP000613743">
    <property type="component" value="Unassembled WGS sequence"/>
</dbReference>
<proteinExistence type="inferred from homology"/>
<name>A0A917JMD6_9GAMM</name>
<dbReference type="NCBIfam" id="NF001266">
    <property type="entry name" value="PRK00228.1-1"/>
    <property type="match status" value="1"/>
</dbReference>
<accession>A0A917JMD6</accession>
<protein>
    <recommendedName>
        <fullName evidence="2">UPF0301 protein GCM10009332_08520</fullName>
    </recommendedName>
</protein>
<sequence>MQSLEGHFLIAMPSLKDTYFERTVVYLCEHDSKGAMGLIINRPVGIKVNELLEQIAEENETEHAPEFSEDTEQVEVIMGGPVTPDRGYVLHTPQSYWSNSHLVSDSLMLTSSRDILSAIGTEKGPENYIVALGHSGWSQGQLEQEIADNTWLTIPASQALLFDQDYDNLWEKATQTLGFDVWQISSQTGHA</sequence>
<comment type="caution">
    <text evidence="3">The sequence shown here is derived from an EMBL/GenBank/DDBJ whole genome shotgun (WGS) entry which is preliminary data.</text>
</comment>
<reference evidence="3" key="1">
    <citation type="journal article" date="2014" name="Int. J. Syst. Evol. Microbiol.">
        <title>Complete genome sequence of Corynebacterium casei LMG S-19264T (=DSM 44701T), isolated from a smear-ripened cheese.</title>
        <authorList>
            <consortium name="US DOE Joint Genome Institute (JGI-PGF)"/>
            <person name="Walter F."/>
            <person name="Albersmeier A."/>
            <person name="Kalinowski J."/>
            <person name="Ruckert C."/>
        </authorList>
    </citation>
    <scope>NUCLEOTIDE SEQUENCE</scope>
    <source>
        <strain evidence="3">JCM 30804</strain>
    </source>
</reference>
<dbReference type="SUPFAM" id="SSF143456">
    <property type="entry name" value="VC0467-like"/>
    <property type="match status" value="1"/>
</dbReference>
<dbReference type="PANTHER" id="PTHR30327:SF1">
    <property type="entry name" value="UPF0301 PROTEIN YQGE"/>
    <property type="match status" value="1"/>
</dbReference>
<dbReference type="EMBL" id="BMPZ01000002">
    <property type="protein sequence ID" value="GGI73299.1"/>
    <property type="molecule type" value="Genomic_DNA"/>
</dbReference>